<dbReference type="AlphaFoldDB" id="A0A4Z2FYX0"/>
<accession>A0A4Z2FYX0</accession>
<protein>
    <submittedName>
        <fullName evidence="2">Uncharacterized protein</fullName>
    </submittedName>
</protein>
<dbReference type="EMBL" id="SRLO01000786">
    <property type="protein sequence ID" value="TNN46508.1"/>
    <property type="molecule type" value="Genomic_DNA"/>
</dbReference>
<dbReference type="Proteomes" id="UP000314294">
    <property type="component" value="Unassembled WGS sequence"/>
</dbReference>
<name>A0A4Z2FYX0_9TELE</name>
<evidence type="ECO:0000256" key="1">
    <source>
        <dbReference type="SAM" id="MobiDB-lite"/>
    </source>
</evidence>
<feature type="region of interest" description="Disordered" evidence="1">
    <location>
        <begin position="134"/>
        <end position="177"/>
    </location>
</feature>
<keyword evidence="3" id="KW-1185">Reference proteome</keyword>
<gene>
    <name evidence="2" type="ORF">EYF80_043316</name>
</gene>
<evidence type="ECO:0000313" key="3">
    <source>
        <dbReference type="Proteomes" id="UP000314294"/>
    </source>
</evidence>
<proteinExistence type="predicted"/>
<feature type="compositionally biased region" description="Low complexity" evidence="1">
    <location>
        <begin position="18"/>
        <end position="31"/>
    </location>
</feature>
<comment type="caution">
    <text evidence="2">The sequence shown here is derived from an EMBL/GenBank/DDBJ whole genome shotgun (WGS) entry which is preliminary data.</text>
</comment>
<evidence type="ECO:0000313" key="2">
    <source>
        <dbReference type="EMBL" id="TNN46508.1"/>
    </source>
</evidence>
<reference evidence="2 3" key="1">
    <citation type="submission" date="2019-03" db="EMBL/GenBank/DDBJ databases">
        <title>First draft genome of Liparis tanakae, snailfish: a comprehensive survey of snailfish specific genes.</title>
        <authorList>
            <person name="Kim W."/>
            <person name="Song I."/>
            <person name="Jeong J.-H."/>
            <person name="Kim D."/>
            <person name="Kim S."/>
            <person name="Ryu S."/>
            <person name="Song J.Y."/>
            <person name="Lee S.K."/>
        </authorList>
    </citation>
    <scope>NUCLEOTIDE SEQUENCE [LARGE SCALE GENOMIC DNA]</scope>
    <source>
        <tissue evidence="2">Muscle</tissue>
    </source>
</reference>
<sequence length="207" mass="22960">MSVKKPWTSSSEPRKATRTASSTASTFSRTSRFLERNGEASARECSQQFLGRRLNFPNVSGLLLPVKQRQQGEPVKVQADPQEGQKPQAVVLPGFAGGGRCRGVLWPQRRILELGAQVPVLLLQQLRVHRQQTVQTDLREGDLSHGSKLTRDTSQPPTSYKEGVSFPGKQQQQQQQQNREAKCVLPFLASREALALSMVTWDGVLEG</sequence>
<feature type="region of interest" description="Disordered" evidence="1">
    <location>
        <begin position="1"/>
        <end position="39"/>
    </location>
</feature>
<feature type="compositionally biased region" description="Basic and acidic residues" evidence="1">
    <location>
        <begin position="137"/>
        <end position="151"/>
    </location>
</feature>
<organism evidence="2 3">
    <name type="scientific">Liparis tanakae</name>
    <name type="common">Tanaka's snailfish</name>
    <dbReference type="NCBI Taxonomy" id="230148"/>
    <lineage>
        <taxon>Eukaryota</taxon>
        <taxon>Metazoa</taxon>
        <taxon>Chordata</taxon>
        <taxon>Craniata</taxon>
        <taxon>Vertebrata</taxon>
        <taxon>Euteleostomi</taxon>
        <taxon>Actinopterygii</taxon>
        <taxon>Neopterygii</taxon>
        <taxon>Teleostei</taxon>
        <taxon>Neoteleostei</taxon>
        <taxon>Acanthomorphata</taxon>
        <taxon>Eupercaria</taxon>
        <taxon>Perciformes</taxon>
        <taxon>Cottioidei</taxon>
        <taxon>Cottales</taxon>
        <taxon>Liparidae</taxon>
        <taxon>Liparis</taxon>
    </lineage>
</organism>